<comment type="caution">
    <text evidence="2">The sequence shown here is derived from an EMBL/GenBank/DDBJ whole genome shotgun (WGS) entry which is preliminary data.</text>
</comment>
<evidence type="ECO:0000313" key="3">
    <source>
        <dbReference type="Proteomes" id="UP000693946"/>
    </source>
</evidence>
<feature type="region of interest" description="Disordered" evidence="1">
    <location>
        <begin position="52"/>
        <end position="82"/>
    </location>
</feature>
<dbReference type="EMBL" id="JAGKHQ010000004">
    <property type="protein sequence ID" value="KAG7517161.1"/>
    <property type="molecule type" value="Genomic_DNA"/>
</dbReference>
<feature type="compositionally biased region" description="Polar residues" evidence="1">
    <location>
        <begin position="71"/>
        <end position="82"/>
    </location>
</feature>
<dbReference type="Proteomes" id="UP000693946">
    <property type="component" value="Linkage Group LG12"/>
</dbReference>
<evidence type="ECO:0000313" key="2">
    <source>
        <dbReference type="EMBL" id="KAG7517161.1"/>
    </source>
</evidence>
<protein>
    <submittedName>
        <fullName evidence="2">Uncharacterized protein</fullName>
    </submittedName>
</protein>
<sequence>MLPNQGKIEGDTLSSHFEEVVFKHVLHVYRATQRRINFHTAGKVAKTFSNDRCSQKSHLMTARGRDKSMRNHNSPTSSERAA</sequence>
<reference evidence="2 3" key="1">
    <citation type="journal article" date="2021" name="Sci. Rep.">
        <title>Chromosome anchoring in Senegalese sole (Solea senegalensis) reveals sex-associated markers and genome rearrangements in flatfish.</title>
        <authorList>
            <person name="Guerrero-Cozar I."/>
            <person name="Gomez-Garrido J."/>
            <person name="Berbel C."/>
            <person name="Martinez-Blanch J.F."/>
            <person name="Alioto T."/>
            <person name="Claros M.G."/>
            <person name="Gagnaire P.A."/>
            <person name="Manchado M."/>
        </authorList>
    </citation>
    <scope>NUCLEOTIDE SEQUENCE [LARGE SCALE GENOMIC DNA]</scope>
    <source>
        <strain evidence="2">Sse05_10M</strain>
    </source>
</reference>
<name>A0AAV6SIC2_SOLSE</name>
<keyword evidence="3" id="KW-1185">Reference proteome</keyword>
<accession>A0AAV6SIC2</accession>
<evidence type="ECO:0000256" key="1">
    <source>
        <dbReference type="SAM" id="MobiDB-lite"/>
    </source>
</evidence>
<organism evidence="2 3">
    <name type="scientific">Solea senegalensis</name>
    <name type="common">Senegalese sole</name>
    <dbReference type="NCBI Taxonomy" id="28829"/>
    <lineage>
        <taxon>Eukaryota</taxon>
        <taxon>Metazoa</taxon>
        <taxon>Chordata</taxon>
        <taxon>Craniata</taxon>
        <taxon>Vertebrata</taxon>
        <taxon>Euteleostomi</taxon>
        <taxon>Actinopterygii</taxon>
        <taxon>Neopterygii</taxon>
        <taxon>Teleostei</taxon>
        <taxon>Neoteleostei</taxon>
        <taxon>Acanthomorphata</taxon>
        <taxon>Carangaria</taxon>
        <taxon>Pleuronectiformes</taxon>
        <taxon>Pleuronectoidei</taxon>
        <taxon>Soleidae</taxon>
        <taxon>Solea</taxon>
    </lineage>
</organism>
<dbReference type="AlphaFoldDB" id="A0AAV6SIC2"/>
<gene>
    <name evidence="2" type="ORF">JOB18_000240</name>
</gene>
<proteinExistence type="predicted"/>